<dbReference type="PIRSF" id="PIRSF005572">
    <property type="entry name" value="NifS"/>
    <property type="match status" value="1"/>
</dbReference>
<gene>
    <name evidence="8" type="ORF">CFK37_12720</name>
</gene>
<dbReference type="InterPro" id="IPR016454">
    <property type="entry name" value="Cysteine_dSase"/>
</dbReference>
<comment type="similarity">
    <text evidence="2">Belongs to the class-V pyridoxal-phosphate-dependent aminotransferase family. NifS/IscS subfamily.</text>
</comment>
<dbReference type="GO" id="GO:0051536">
    <property type="term" value="F:iron-sulfur cluster binding"/>
    <property type="evidence" value="ECO:0007669"/>
    <property type="project" value="UniProtKB-KW"/>
</dbReference>
<keyword evidence="4" id="KW-0663">Pyridoxal phosphate</keyword>
<dbReference type="PANTHER" id="PTHR11601:SF50">
    <property type="entry name" value="CYSTEINE DESULFURASE ISCS 2-RELATED"/>
    <property type="match status" value="1"/>
</dbReference>
<reference evidence="8 9" key="1">
    <citation type="submission" date="2017-07" db="EMBL/GenBank/DDBJ databases">
        <title>Virgibacillus sp. LM2416.</title>
        <authorList>
            <person name="Tak E.J."/>
            <person name="Bae J.-W."/>
        </authorList>
    </citation>
    <scope>NUCLEOTIDE SEQUENCE [LARGE SCALE GENOMIC DNA]</scope>
    <source>
        <strain evidence="8 9">LM2416</strain>
    </source>
</reference>
<comment type="cofactor">
    <cofactor evidence="1">
        <name>pyridoxal 5'-phosphate</name>
        <dbReference type="ChEBI" id="CHEBI:597326"/>
    </cofactor>
</comment>
<dbReference type="Gene3D" id="3.90.1150.10">
    <property type="entry name" value="Aspartate Aminotransferase, domain 1"/>
    <property type="match status" value="1"/>
</dbReference>
<keyword evidence="5" id="KW-0408">Iron</keyword>
<dbReference type="FunFam" id="3.40.640.10:FF:000084">
    <property type="entry name" value="IscS-like cysteine desulfurase"/>
    <property type="match status" value="1"/>
</dbReference>
<dbReference type="GO" id="GO:0046872">
    <property type="term" value="F:metal ion binding"/>
    <property type="evidence" value="ECO:0007669"/>
    <property type="project" value="UniProtKB-KW"/>
</dbReference>
<evidence type="ECO:0000313" key="9">
    <source>
        <dbReference type="Proteomes" id="UP000198312"/>
    </source>
</evidence>
<evidence type="ECO:0000313" key="8">
    <source>
        <dbReference type="EMBL" id="ASK62944.1"/>
    </source>
</evidence>
<feature type="domain" description="Aminotransferase class V" evidence="7">
    <location>
        <begin position="2"/>
        <end position="363"/>
    </location>
</feature>
<keyword evidence="6" id="KW-0411">Iron-sulfur</keyword>
<dbReference type="Gene3D" id="3.40.640.10">
    <property type="entry name" value="Type I PLP-dependent aspartate aminotransferase-like (Major domain)"/>
    <property type="match status" value="1"/>
</dbReference>
<dbReference type="Pfam" id="PF00266">
    <property type="entry name" value="Aminotran_5"/>
    <property type="match status" value="1"/>
</dbReference>
<keyword evidence="3" id="KW-0479">Metal-binding</keyword>
<evidence type="ECO:0000256" key="3">
    <source>
        <dbReference type="ARBA" id="ARBA00022723"/>
    </source>
</evidence>
<name>A0A220U3T8_9BACI</name>
<dbReference type="RefSeq" id="WP_089062203.1">
    <property type="nucleotide sequence ID" value="NZ_CP022315.1"/>
</dbReference>
<keyword evidence="9" id="KW-1185">Reference proteome</keyword>
<dbReference type="PANTHER" id="PTHR11601">
    <property type="entry name" value="CYSTEINE DESULFURYLASE FAMILY MEMBER"/>
    <property type="match status" value="1"/>
</dbReference>
<dbReference type="KEGG" id="vil:CFK37_12720"/>
<accession>A0A220U3T8</accession>
<proteinExistence type="inferred from homology"/>
<dbReference type="InterPro" id="IPR015421">
    <property type="entry name" value="PyrdxlP-dep_Trfase_major"/>
</dbReference>
<dbReference type="InterPro" id="IPR015422">
    <property type="entry name" value="PyrdxlP-dep_Trfase_small"/>
</dbReference>
<dbReference type="InterPro" id="IPR000192">
    <property type="entry name" value="Aminotrans_V_dom"/>
</dbReference>
<evidence type="ECO:0000256" key="4">
    <source>
        <dbReference type="ARBA" id="ARBA00022898"/>
    </source>
</evidence>
<sequence>MIYLDNSATTKPDPSVLQSYNQVSERFFANPSSIHQFGGEVEKLLIKARSQVAEILHVQNNEVIFTSGGTEGNNLAIKGIAMQHQQRGKHIITSQIEHPSVYEACQSLEELGFEITYLPVNKNGVVSVHEVSRAIRPDTILISVMHVNNEVGSIQPVQEIGELAKKYPKLFFHVDHVQGLGKVPLQLADSGIDLCTMSGHKIHGLKGTGILYIASRTRLFPLFHGGDQERKVRSGTENLAGAVAMVKAIRITNERQRKSADNLAALRENVIHGLAKIDNVAINSPEIAAPHIVNFSVLGLKPEVLIHALGEKEIFISTKSACSSKQDDESRVLAAMGLPRERTVSGLRISMSYETTKEELDKFMKEIEIAIKQLKKVVG</sequence>
<dbReference type="GO" id="GO:0031071">
    <property type="term" value="F:cysteine desulfurase activity"/>
    <property type="evidence" value="ECO:0007669"/>
    <property type="project" value="UniProtKB-ARBA"/>
</dbReference>
<dbReference type="OrthoDB" id="9808002at2"/>
<evidence type="ECO:0000259" key="7">
    <source>
        <dbReference type="Pfam" id="PF00266"/>
    </source>
</evidence>
<evidence type="ECO:0000256" key="2">
    <source>
        <dbReference type="ARBA" id="ARBA00006490"/>
    </source>
</evidence>
<dbReference type="InterPro" id="IPR015424">
    <property type="entry name" value="PyrdxlP-dep_Trfase"/>
</dbReference>
<protein>
    <submittedName>
        <fullName evidence="8">Cysteine desulfurase NifS</fullName>
    </submittedName>
</protein>
<dbReference type="EMBL" id="CP022315">
    <property type="protein sequence ID" value="ASK62944.1"/>
    <property type="molecule type" value="Genomic_DNA"/>
</dbReference>
<evidence type="ECO:0000256" key="6">
    <source>
        <dbReference type="ARBA" id="ARBA00023014"/>
    </source>
</evidence>
<dbReference type="Gene3D" id="1.10.260.50">
    <property type="match status" value="1"/>
</dbReference>
<dbReference type="AlphaFoldDB" id="A0A220U3T8"/>
<dbReference type="Proteomes" id="UP000198312">
    <property type="component" value="Chromosome"/>
</dbReference>
<evidence type="ECO:0000256" key="5">
    <source>
        <dbReference type="ARBA" id="ARBA00023004"/>
    </source>
</evidence>
<organism evidence="8 9">
    <name type="scientific">Virgibacillus phasianinus</name>
    <dbReference type="NCBI Taxonomy" id="2017483"/>
    <lineage>
        <taxon>Bacteria</taxon>
        <taxon>Bacillati</taxon>
        <taxon>Bacillota</taxon>
        <taxon>Bacilli</taxon>
        <taxon>Bacillales</taxon>
        <taxon>Bacillaceae</taxon>
        <taxon>Virgibacillus</taxon>
    </lineage>
</organism>
<evidence type="ECO:0000256" key="1">
    <source>
        <dbReference type="ARBA" id="ARBA00001933"/>
    </source>
</evidence>
<dbReference type="SUPFAM" id="SSF53383">
    <property type="entry name" value="PLP-dependent transferases"/>
    <property type="match status" value="1"/>
</dbReference>